<feature type="compositionally biased region" description="Polar residues" evidence="1">
    <location>
        <begin position="524"/>
        <end position="549"/>
    </location>
</feature>
<evidence type="ECO:0000313" key="2">
    <source>
        <dbReference type="EMBL" id="CEM55014.1"/>
    </source>
</evidence>
<feature type="compositionally biased region" description="Low complexity" evidence="1">
    <location>
        <begin position="664"/>
        <end position="676"/>
    </location>
</feature>
<gene>
    <name evidence="2" type="ORF">Cvel_13234</name>
</gene>
<feature type="compositionally biased region" description="Pro residues" evidence="1">
    <location>
        <begin position="677"/>
        <end position="693"/>
    </location>
</feature>
<feature type="region of interest" description="Disordered" evidence="1">
    <location>
        <begin position="870"/>
        <end position="1067"/>
    </location>
</feature>
<feature type="compositionally biased region" description="Basic and acidic residues" evidence="1">
    <location>
        <begin position="337"/>
        <end position="349"/>
    </location>
</feature>
<feature type="compositionally biased region" description="Basic residues" evidence="1">
    <location>
        <begin position="439"/>
        <end position="449"/>
    </location>
</feature>
<dbReference type="VEuPathDB" id="CryptoDB:Cvel_13234"/>
<dbReference type="EMBL" id="CDMZ01005839">
    <property type="protein sequence ID" value="CEM55014.1"/>
    <property type="molecule type" value="Genomic_DNA"/>
</dbReference>
<feature type="compositionally biased region" description="Low complexity" evidence="1">
    <location>
        <begin position="642"/>
        <end position="656"/>
    </location>
</feature>
<feature type="compositionally biased region" description="Basic residues" evidence="1">
    <location>
        <begin position="579"/>
        <end position="588"/>
    </location>
</feature>
<feature type="region of interest" description="Disordered" evidence="1">
    <location>
        <begin position="283"/>
        <end position="721"/>
    </location>
</feature>
<feature type="compositionally biased region" description="Basic and acidic residues" evidence="1">
    <location>
        <begin position="557"/>
        <end position="574"/>
    </location>
</feature>
<accession>A0A0G4ICV5</accession>
<feature type="non-terminal residue" evidence="2">
    <location>
        <position position="1"/>
    </location>
</feature>
<feature type="compositionally biased region" description="Low complexity" evidence="1">
    <location>
        <begin position="191"/>
        <end position="207"/>
    </location>
</feature>
<feature type="compositionally biased region" description="Basic and acidic residues" evidence="1">
    <location>
        <begin position="362"/>
        <end position="379"/>
    </location>
</feature>
<proteinExistence type="predicted"/>
<name>A0A0G4ICV5_9ALVE</name>
<feature type="compositionally biased region" description="Polar residues" evidence="1">
    <location>
        <begin position="460"/>
        <end position="471"/>
    </location>
</feature>
<organism evidence="2">
    <name type="scientific">Chromera velia CCMP2878</name>
    <dbReference type="NCBI Taxonomy" id="1169474"/>
    <lineage>
        <taxon>Eukaryota</taxon>
        <taxon>Sar</taxon>
        <taxon>Alveolata</taxon>
        <taxon>Colpodellida</taxon>
        <taxon>Chromeraceae</taxon>
        <taxon>Chromera</taxon>
    </lineage>
</organism>
<feature type="compositionally biased region" description="Polar residues" evidence="1">
    <location>
        <begin position="162"/>
        <end position="178"/>
    </location>
</feature>
<feature type="compositionally biased region" description="Basic and acidic residues" evidence="1">
    <location>
        <begin position="505"/>
        <end position="521"/>
    </location>
</feature>
<feature type="region of interest" description="Disordered" evidence="1">
    <location>
        <begin position="101"/>
        <end position="126"/>
    </location>
</feature>
<dbReference type="AlphaFoldDB" id="A0A0G4ICV5"/>
<evidence type="ECO:0000256" key="1">
    <source>
        <dbReference type="SAM" id="MobiDB-lite"/>
    </source>
</evidence>
<reference evidence="2" key="1">
    <citation type="submission" date="2014-11" db="EMBL/GenBank/DDBJ databases">
        <authorList>
            <person name="Otto D Thomas"/>
            <person name="Naeem Raeece"/>
        </authorList>
    </citation>
    <scope>NUCLEOTIDE SEQUENCE</scope>
</reference>
<feature type="compositionally biased region" description="Basic and acidic residues" evidence="1">
    <location>
        <begin position="996"/>
        <end position="1024"/>
    </location>
</feature>
<feature type="compositionally biased region" description="Low complexity" evidence="1">
    <location>
        <begin position="925"/>
        <end position="939"/>
    </location>
</feature>
<protein>
    <submittedName>
        <fullName evidence="2">Uncharacterized protein</fullName>
    </submittedName>
</protein>
<feature type="compositionally biased region" description="Low complexity" evidence="1">
    <location>
        <begin position="478"/>
        <end position="502"/>
    </location>
</feature>
<sequence length="1126" mass="120970">CGFCVMKEKGRGRRDFSVFGASQGTLGVTDALCSSGAALSAGDLEAPVFQSWTGPSLFVRAGGKGEKGAYERFAPTEEPSLLLRNAEREQCFFEGTFGEVSRNSERGMDSSRGASSRNGTVGGSHDKELTRILGGMMVGRDLPSLLPNGRLPLASAVPQILCNNSDGRGTPHSSSQVHSSREGTSEGNRTSGQGLQSSSVLPLVSSGGRKGLVVSQDGSRIRERRLLTQNECGSAEIEGQEERDRVFGSFEFTSTCNGTQGEGVNDEEGGLQICGRKVDRALRRPPSHPRFPQIHTALPSPPRHSQVKQKQGHPGEFSGCRLRRKETASVSSPVEANGRKGREMRRKGAENLSLTSSTTVECLREDETDRDSEGHKKDEEDPSLPQKLQIAVSMEGDAEAILVSPNAADQMPETDKEREKTGGGARLRSLPRTGDKAEKGRKKKEKNQKKGGNVDKNDHANASQDNNTLQTGKRGRSRSSTSHHTVPTKTPEASTTTTAATPSGEGKEPSRGRPRKKEGGRGKTISSSPVPASNVKTQDPRTSNDSSVPPGNPKRQSGKETAEGGEKDKHKEDAQQASTKRHQRKRSVVPRASSRDKKPQRPLSASPPPRRLHRSASSLPPSPSPLPVSEEHSNPTDTLSDTSPKQKQPTPSPSTETKTKPQQKETSSLVIRGQPAPTAPPPPSPSHAGPPPSGGSAKGFKGGRRAKSEGPQKRTRRKDPELLLLNRQHCLQLLRFAFLYEQPATATKAGVTVKKPLVVKKEAEDGTIEVTEVKQMSVIRIRMRRKKDPMSEGENEFPSAWAWERLVFERGGAVSDAEIRENFFRDRDHAVRATSAAHKNAAEAGDVTEQIECTDTGPIGGLEEVLVETETAQKKRAGDRPAPLVPDGPSPSALSSPSKEGQRLEEIDDEEEKEKGLENGTDARPASTSAAQTPSAKTAPQPPDNPDMSPSSITPVDSLHLIGPNECTPTPLDATPNKASWPFPEDTLSLPPRSPETIKKETPRMSPLERLEPLSLSDFDHDSETPLPMSPQSQAPLTLPPENLEARECSASPLPVPPPSSLPTSTSTVETVLHDPAAELPTGIHVCRLNDNAANGETLPGWDALSAQSLNPAEIVEVDGVFGEAD</sequence>
<feature type="region of interest" description="Disordered" evidence="1">
    <location>
        <begin position="162"/>
        <end position="218"/>
    </location>
</feature>